<evidence type="ECO:0000313" key="2">
    <source>
        <dbReference type="Proteomes" id="UP000261600"/>
    </source>
</evidence>
<keyword evidence="2" id="KW-1185">Reference proteome</keyword>
<sequence>MFLCMARYCGSGNSGHLRLRGSLEVVHQAVLSIGQSWNFKAVGKRPGFRGQHHIQLCFVRAPTFIPGVESQSQRVVITQGDFLPVPENPTKEKWITNRVSGHIKLC</sequence>
<evidence type="ECO:0000313" key="1">
    <source>
        <dbReference type="Ensembl" id="ENSMALP00000017634.1"/>
    </source>
</evidence>
<reference evidence="1" key="2">
    <citation type="submission" date="2025-09" db="UniProtKB">
        <authorList>
            <consortium name="Ensembl"/>
        </authorList>
    </citation>
    <scope>IDENTIFICATION</scope>
</reference>
<dbReference type="Proteomes" id="UP000261600">
    <property type="component" value="Unplaced"/>
</dbReference>
<protein>
    <submittedName>
        <fullName evidence="1">Uncharacterized protein</fullName>
    </submittedName>
</protein>
<organism evidence="1 2">
    <name type="scientific">Monopterus albus</name>
    <name type="common">Swamp eel</name>
    <dbReference type="NCBI Taxonomy" id="43700"/>
    <lineage>
        <taxon>Eukaryota</taxon>
        <taxon>Metazoa</taxon>
        <taxon>Chordata</taxon>
        <taxon>Craniata</taxon>
        <taxon>Vertebrata</taxon>
        <taxon>Euteleostomi</taxon>
        <taxon>Actinopterygii</taxon>
        <taxon>Neopterygii</taxon>
        <taxon>Teleostei</taxon>
        <taxon>Neoteleostei</taxon>
        <taxon>Acanthomorphata</taxon>
        <taxon>Anabantaria</taxon>
        <taxon>Synbranchiformes</taxon>
        <taxon>Synbranchidae</taxon>
        <taxon>Monopterus</taxon>
    </lineage>
</organism>
<reference evidence="1" key="1">
    <citation type="submission" date="2025-08" db="UniProtKB">
        <authorList>
            <consortium name="Ensembl"/>
        </authorList>
    </citation>
    <scope>IDENTIFICATION</scope>
</reference>
<proteinExistence type="predicted"/>
<accession>A0A3Q3JEN6</accession>
<dbReference type="Ensembl" id="ENSMALT00000017981.1">
    <property type="protein sequence ID" value="ENSMALP00000017634.1"/>
    <property type="gene ID" value="ENSMALG00000012294.1"/>
</dbReference>
<name>A0A3Q3JEN6_MONAL</name>
<dbReference type="AlphaFoldDB" id="A0A3Q3JEN6"/>